<dbReference type="PROSITE" id="PS50222">
    <property type="entry name" value="EF_HAND_2"/>
    <property type="match status" value="2"/>
</dbReference>
<dbReference type="PANTHER" id="PTHR45689:SF5">
    <property type="entry name" value="I[[H]] CHANNEL, ISOFORM E"/>
    <property type="match status" value="1"/>
</dbReference>
<proteinExistence type="predicted"/>
<sequence>MDPRSSLVRTEADGSVLMADADGHSTHTAARALMMLQMAVEEMESLPRDARARLSDHNDLGEYVGDLSSRLQWLADGDDDEAAPVVSAQHPKGVKRMSQPYIVGPRPGTAGSARSSTHERNEETKAADGGRSESKGIDFLDVDRERRALDGAPSSPPSSSSPPAKKTVGFKGSPRPGDSPKPEGKALSPSAKKSKAKSQESGLKAVPAKKDSTIFNFTSVDQLKTIFNEVDINGDGQLDPTELQKVFEKCGRDFITESVITEFIDDFDNDGNGQLSFGEFVKVWNSTATHPVLMQAMRDGVQELARAPKKKIHGNSWMVLHPHAPVHADWELWITLMLVLTLVLLPLTLAFEQLACSLFYLTLSIDAFFVMDIIKQFNTGFVDENTTIVMSRYRISVRYLKSLFLFDLVSSFPYDVISWGDQCKATDQRYARAARLLKLVRLFRIMKLFRLLRFSKTFTMLRNLVMHYEDRYHVVIPESLIKMTQLLLMLLIGAHWIGCIQFMIVATAGFPRDSWVRFAKLEDAPVSRQYMWAYYKALAQMIVIGFETPAAVNQSCETVRQWCAVEHWLTLVALYFGAIFYSLLISNISMIVLSTNVGARTYRDKVQQVNEYMRSKSLPAALRDKVKDFYTVQYSEGKMFDEDKILRELSPSLRNEILAYNTRDLFSKVPLLFTAPENFVKAVVPTLTLSVGLEGEKMIHEHTTGDKMYFIYSGVCDITQGQGEHCTTIETIADGCYFGDCAVILGCQRTANVTTKTVSIVYSMSQVGLKSALELAPPDIIKYMKNVAKSRRDRMAHYRKFGRDGLDTSGLILDDQEDTKTEMYRDCLRQKMEIQLEMQEFEELGPDITTLAPPTITQRMSRFTLRSRPSQIGGAPDDDRPSTPGGGRRITDFFGGRRQSMAVGNPRVHADDDGGDRPPSSGGRRSVVQRGSNSGLPNGRYSLTGEGAGGERRTSGTGIGGNVRRRETTVAGSRFKNAAKPPPHIARLRARQQANKKSRSSVAVKSVDDVAIFQRTLSQVVHTKKEDAEDEKISPLLAAGRRRTGNANRQTMHYSG</sequence>
<dbReference type="Proteomes" id="UP001363151">
    <property type="component" value="Unassembled WGS sequence"/>
</dbReference>
<dbReference type="Gene3D" id="1.10.238.10">
    <property type="entry name" value="EF-hand"/>
    <property type="match status" value="1"/>
</dbReference>
<dbReference type="InterPro" id="IPR018247">
    <property type="entry name" value="EF_Hand_1_Ca_BS"/>
</dbReference>
<name>A0ABR1FTX4_AURAN</name>
<dbReference type="InterPro" id="IPR018490">
    <property type="entry name" value="cNMP-bd_dom_sf"/>
</dbReference>
<dbReference type="PROSITE" id="PS00018">
    <property type="entry name" value="EF_HAND_1"/>
    <property type="match status" value="2"/>
</dbReference>
<evidence type="ECO:0000256" key="5">
    <source>
        <dbReference type="ARBA" id="ARBA00022989"/>
    </source>
</evidence>
<dbReference type="GO" id="GO:0034220">
    <property type="term" value="P:monoatomic ion transmembrane transport"/>
    <property type="evidence" value="ECO:0007669"/>
    <property type="project" value="UniProtKB-KW"/>
</dbReference>
<dbReference type="Pfam" id="PF00027">
    <property type="entry name" value="cNMP_binding"/>
    <property type="match status" value="1"/>
</dbReference>
<keyword evidence="12" id="KW-0407">Ion channel</keyword>
<dbReference type="CDD" id="cd00038">
    <property type="entry name" value="CAP_ED"/>
    <property type="match status" value="1"/>
</dbReference>
<comment type="subcellular location">
    <subcellularLocation>
        <location evidence="1">Membrane</location>
        <topology evidence="1">Multi-pass membrane protein</topology>
    </subcellularLocation>
</comment>
<keyword evidence="5 9" id="KW-1133">Transmembrane helix</keyword>
<evidence type="ECO:0000256" key="9">
    <source>
        <dbReference type="SAM" id="Phobius"/>
    </source>
</evidence>
<dbReference type="CDD" id="cd00051">
    <property type="entry name" value="EFh"/>
    <property type="match status" value="1"/>
</dbReference>
<feature type="region of interest" description="Disordered" evidence="8">
    <location>
        <begin position="82"/>
        <end position="205"/>
    </location>
</feature>
<feature type="domain" description="EF-hand" evidence="11">
    <location>
        <begin position="255"/>
        <end position="290"/>
    </location>
</feature>
<evidence type="ECO:0000313" key="13">
    <source>
        <dbReference type="Proteomes" id="UP001363151"/>
    </source>
</evidence>
<dbReference type="EMBL" id="JBBJCI010000230">
    <property type="protein sequence ID" value="KAK7238416.1"/>
    <property type="molecule type" value="Genomic_DNA"/>
</dbReference>
<dbReference type="PROSITE" id="PS50042">
    <property type="entry name" value="CNMP_BINDING_3"/>
    <property type="match status" value="1"/>
</dbReference>
<comment type="caution">
    <text evidence="12">The sequence shown here is derived from an EMBL/GenBank/DDBJ whole genome shotgun (WGS) entry which is preliminary data.</text>
</comment>
<dbReference type="SUPFAM" id="SSF81324">
    <property type="entry name" value="Voltage-gated potassium channels"/>
    <property type="match status" value="1"/>
</dbReference>
<feature type="region of interest" description="Disordered" evidence="8">
    <location>
        <begin position="865"/>
        <end position="983"/>
    </location>
</feature>
<dbReference type="Gene3D" id="1.10.287.70">
    <property type="match status" value="1"/>
</dbReference>
<dbReference type="InterPro" id="IPR014710">
    <property type="entry name" value="RmlC-like_jellyroll"/>
</dbReference>
<dbReference type="SMART" id="SM00054">
    <property type="entry name" value="EFh"/>
    <property type="match status" value="2"/>
</dbReference>
<feature type="transmembrane region" description="Helical" evidence="9">
    <location>
        <begin position="572"/>
        <end position="593"/>
    </location>
</feature>
<evidence type="ECO:0000313" key="12">
    <source>
        <dbReference type="EMBL" id="KAK7238416.1"/>
    </source>
</evidence>
<gene>
    <name evidence="12" type="ORF">SO694_00023434</name>
</gene>
<feature type="domain" description="Cyclic nucleotide-binding" evidence="10">
    <location>
        <begin position="671"/>
        <end position="773"/>
    </location>
</feature>
<dbReference type="Gene3D" id="1.10.287.630">
    <property type="entry name" value="Helix hairpin bin"/>
    <property type="match status" value="1"/>
</dbReference>
<evidence type="ECO:0000256" key="4">
    <source>
        <dbReference type="ARBA" id="ARBA00022837"/>
    </source>
</evidence>
<accession>A0ABR1FTX4</accession>
<dbReference type="InterPro" id="IPR005821">
    <property type="entry name" value="Ion_trans_dom"/>
</dbReference>
<dbReference type="Pfam" id="PF00520">
    <property type="entry name" value="Ion_trans"/>
    <property type="match status" value="1"/>
</dbReference>
<keyword evidence="6" id="KW-0406">Ion transport</keyword>
<feature type="compositionally biased region" description="Low complexity" evidence="8">
    <location>
        <begin position="917"/>
        <end position="926"/>
    </location>
</feature>
<dbReference type="SUPFAM" id="SSF47473">
    <property type="entry name" value="EF-hand"/>
    <property type="match status" value="1"/>
</dbReference>
<evidence type="ECO:0000256" key="7">
    <source>
        <dbReference type="ARBA" id="ARBA00023136"/>
    </source>
</evidence>
<dbReference type="InterPro" id="IPR011992">
    <property type="entry name" value="EF-hand-dom_pair"/>
</dbReference>
<dbReference type="Gene3D" id="2.60.120.10">
    <property type="entry name" value="Jelly Rolls"/>
    <property type="match status" value="1"/>
</dbReference>
<dbReference type="InterPro" id="IPR002048">
    <property type="entry name" value="EF_hand_dom"/>
</dbReference>
<feature type="region of interest" description="Disordered" evidence="8">
    <location>
        <begin position="1021"/>
        <end position="1056"/>
    </location>
</feature>
<keyword evidence="2" id="KW-0813">Transport</keyword>
<keyword evidence="13" id="KW-1185">Reference proteome</keyword>
<dbReference type="SUPFAM" id="SSF51206">
    <property type="entry name" value="cAMP-binding domain-like"/>
    <property type="match status" value="1"/>
</dbReference>
<keyword evidence="4" id="KW-0106">Calcium</keyword>
<keyword evidence="3 9" id="KW-0812">Transmembrane</keyword>
<feature type="compositionally biased region" description="Basic and acidic residues" evidence="8">
    <location>
        <begin position="1023"/>
        <end position="1033"/>
    </location>
</feature>
<feature type="transmembrane region" description="Helical" evidence="9">
    <location>
        <begin position="486"/>
        <end position="511"/>
    </location>
</feature>
<dbReference type="InterPro" id="IPR051413">
    <property type="entry name" value="K/Na_HCN_channel"/>
</dbReference>
<feature type="compositionally biased region" description="Basic and acidic residues" evidence="8">
    <location>
        <begin position="116"/>
        <end position="149"/>
    </location>
</feature>
<keyword evidence="7 9" id="KW-0472">Membrane</keyword>
<reference evidence="12 13" key="1">
    <citation type="submission" date="2024-03" db="EMBL/GenBank/DDBJ databases">
        <title>Aureococcus anophagefferens CCMP1851 and Kratosvirus quantuckense: Draft genome of a second virus-susceptible host strain in the model system.</title>
        <authorList>
            <person name="Chase E."/>
            <person name="Truchon A.R."/>
            <person name="Schepens W."/>
            <person name="Wilhelm S.W."/>
        </authorList>
    </citation>
    <scope>NUCLEOTIDE SEQUENCE [LARGE SCALE GENOMIC DNA]</scope>
    <source>
        <strain evidence="12 13">CCMP1851</strain>
    </source>
</reference>
<evidence type="ECO:0000256" key="6">
    <source>
        <dbReference type="ARBA" id="ARBA00023065"/>
    </source>
</evidence>
<feature type="domain" description="EF-hand" evidence="11">
    <location>
        <begin position="218"/>
        <end position="253"/>
    </location>
</feature>
<protein>
    <submittedName>
        <fullName evidence="12">Voltage-gated potassium channel</fullName>
    </submittedName>
</protein>
<evidence type="ECO:0000256" key="1">
    <source>
        <dbReference type="ARBA" id="ARBA00004141"/>
    </source>
</evidence>
<dbReference type="InterPro" id="IPR000595">
    <property type="entry name" value="cNMP-bd_dom"/>
</dbReference>
<organism evidence="12 13">
    <name type="scientific">Aureococcus anophagefferens</name>
    <name type="common">Harmful bloom alga</name>
    <dbReference type="NCBI Taxonomy" id="44056"/>
    <lineage>
        <taxon>Eukaryota</taxon>
        <taxon>Sar</taxon>
        <taxon>Stramenopiles</taxon>
        <taxon>Ochrophyta</taxon>
        <taxon>Pelagophyceae</taxon>
        <taxon>Pelagomonadales</taxon>
        <taxon>Pelagomonadaceae</taxon>
        <taxon>Aureococcus</taxon>
    </lineage>
</organism>
<evidence type="ECO:0000256" key="3">
    <source>
        <dbReference type="ARBA" id="ARBA00022692"/>
    </source>
</evidence>
<dbReference type="PANTHER" id="PTHR45689">
    <property type="entry name" value="I[[H]] CHANNEL, ISOFORM E"/>
    <property type="match status" value="1"/>
</dbReference>
<evidence type="ECO:0000259" key="11">
    <source>
        <dbReference type="PROSITE" id="PS50222"/>
    </source>
</evidence>
<evidence type="ECO:0000256" key="2">
    <source>
        <dbReference type="ARBA" id="ARBA00022448"/>
    </source>
</evidence>
<evidence type="ECO:0000256" key="8">
    <source>
        <dbReference type="SAM" id="MobiDB-lite"/>
    </source>
</evidence>
<dbReference type="Pfam" id="PF13499">
    <property type="entry name" value="EF-hand_7"/>
    <property type="match status" value="1"/>
</dbReference>
<evidence type="ECO:0000259" key="10">
    <source>
        <dbReference type="PROSITE" id="PS50042"/>
    </source>
</evidence>